<dbReference type="PRINTS" id="PR00508">
    <property type="entry name" value="S21N4MTFRASE"/>
</dbReference>
<dbReference type="GO" id="GO:0008170">
    <property type="term" value="F:N-methyltransferase activity"/>
    <property type="evidence" value="ECO:0007669"/>
    <property type="project" value="InterPro"/>
</dbReference>
<dbReference type="GO" id="GO:0009007">
    <property type="term" value="F:site-specific DNA-methyltransferase (adenine-specific) activity"/>
    <property type="evidence" value="ECO:0007669"/>
    <property type="project" value="UniProtKB-EC"/>
</dbReference>
<dbReference type="GO" id="GO:0032259">
    <property type="term" value="P:methylation"/>
    <property type="evidence" value="ECO:0007669"/>
    <property type="project" value="UniProtKB-KW"/>
</dbReference>
<evidence type="ECO:0000256" key="1">
    <source>
        <dbReference type="ARBA" id="ARBA00022603"/>
    </source>
</evidence>
<evidence type="ECO:0000256" key="4">
    <source>
        <dbReference type="RuleBase" id="RU362026"/>
    </source>
</evidence>
<evidence type="ECO:0000313" key="7">
    <source>
        <dbReference type="EMBL" id="SNS86914.1"/>
    </source>
</evidence>
<reference evidence="7 8" key="1">
    <citation type="submission" date="2017-06" db="EMBL/GenBank/DDBJ databases">
        <authorList>
            <person name="Kim H.J."/>
            <person name="Triplett B.A."/>
        </authorList>
    </citation>
    <scope>NUCLEOTIDE SEQUENCE [LARGE SCALE GENOMIC DNA]</scope>
    <source>
        <strain evidence="7 8">DS15</strain>
    </source>
</reference>
<dbReference type="SUPFAM" id="SSF53335">
    <property type="entry name" value="S-adenosyl-L-methionine-dependent methyltransferases"/>
    <property type="match status" value="1"/>
</dbReference>
<feature type="domain" description="DNA methylase N-4/N-6" evidence="6">
    <location>
        <begin position="3"/>
        <end position="221"/>
    </location>
</feature>
<dbReference type="InterPro" id="IPR029063">
    <property type="entry name" value="SAM-dependent_MTases_sf"/>
</dbReference>
<organism evidence="7 8">
    <name type="scientific">Sphingopyxis indica</name>
    <dbReference type="NCBI Taxonomy" id="436663"/>
    <lineage>
        <taxon>Bacteria</taxon>
        <taxon>Pseudomonadati</taxon>
        <taxon>Pseudomonadota</taxon>
        <taxon>Alphaproteobacteria</taxon>
        <taxon>Sphingomonadales</taxon>
        <taxon>Sphingomonadaceae</taxon>
        <taxon>Sphingopyxis</taxon>
    </lineage>
</organism>
<dbReference type="InterPro" id="IPR001091">
    <property type="entry name" value="RM_Methyltransferase"/>
</dbReference>
<evidence type="ECO:0000259" key="6">
    <source>
        <dbReference type="Pfam" id="PF01555"/>
    </source>
</evidence>
<keyword evidence="1 7" id="KW-0489">Methyltransferase</keyword>
<proteinExistence type="inferred from homology"/>
<sequence>MFSSLDAYKEKMETLIESLSSKLKDTGSVCWQIGNHVKDGSVTPLDYIFFEIFQRHNFILRNRIIWRFNFGLNARKRFSGRYETLLWFTKGSDYKFNLDPVRVPQIYPGKTKRTEQGYKPSGNPKGKNPSDFWEFDAKQSFEGQPVWDFPNVKANHPEKTIHPCQFPNEVADRCILALTEIGDTVLDPFAGVGTVVSCAEARSRVGIGFEFDPRYLMLANERLEQARLGELVVRQSGRLPRRPNGNEKVAQVPQEWLDLG</sequence>
<dbReference type="EMBL" id="FZPA01000006">
    <property type="protein sequence ID" value="SNS86914.1"/>
    <property type="molecule type" value="Genomic_DNA"/>
</dbReference>
<keyword evidence="2 7" id="KW-0808">Transferase</keyword>
<evidence type="ECO:0000256" key="5">
    <source>
        <dbReference type="SAM" id="MobiDB-lite"/>
    </source>
</evidence>
<evidence type="ECO:0000256" key="3">
    <source>
        <dbReference type="ARBA" id="ARBA00047942"/>
    </source>
</evidence>
<dbReference type="AlphaFoldDB" id="A0A239I3I6"/>
<keyword evidence="8" id="KW-1185">Reference proteome</keyword>
<dbReference type="Gene3D" id="3.40.50.150">
    <property type="entry name" value="Vaccinia Virus protein VP39"/>
    <property type="match status" value="1"/>
</dbReference>
<feature type="region of interest" description="Disordered" evidence="5">
    <location>
        <begin position="109"/>
        <end position="129"/>
    </location>
</feature>
<comment type="catalytic activity">
    <reaction evidence="3">
        <text>a 2'-deoxyadenosine in DNA + S-adenosyl-L-methionine = an N(6)-methyl-2'-deoxyadenosine in DNA + S-adenosyl-L-homocysteine + H(+)</text>
        <dbReference type="Rhea" id="RHEA:15197"/>
        <dbReference type="Rhea" id="RHEA-COMP:12418"/>
        <dbReference type="Rhea" id="RHEA-COMP:12419"/>
        <dbReference type="ChEBI" id="CHEBI:15378"/>
        <dbReference type="ChEBI" id="CHEBI:57856"/>
        <dbReference type="ChEBI" id="CHEBI:59789"/>
        <dbReference type="ChEBI" id="CHEBI:90615"/>
        <dbReference type="ChEBI" id="CHEBI:90616"/>
        <dbReference type="EC" id="2.1.1.72"/>
    </reaction>
</comment>
<dbReference type="InterPro" id="IPR002941">
    <property type="entry name" value="DNA_methylase_N4/N6"/>
</dbReference>
<protein>
    <recommendedName>
        <fullName evidence="4">Methyltransferase</fullName>
        <ecNumber evidence="4">2.1.1.-</ecNumber>
    </recommendedName>
</protein>
<evidence type="ECO:0000256" key="2">
    <source>
        <dbReference type="ARBA" id="ARBA00022679"/>
    </source>
</evidence>
<accession>A0A239I3I6</accession>
<gene>
    <name evidence="7" type="ORF">SAMN06295955_106219</name>
</gene>
<dbReference type="Proteomes" id="UP000198339">
    <property type="component" value="Unassembled WGS sequence"/>
</dbReference>
<name>A0A239I3I6_9SPHN</name>
<evidence type="ECO:0000313" key="8">
    <source>
        <dbReference type="Proteomes" id="UP000198339"/>
    </source>
</evidence>
<dbReference type="EC" id="2.1.1.-" evidence="4"/>
<dbReference type="Pfam" id="PF01555">
    <property type="entry name" value="N6_N4_Mtase"/>
    <property type="match status" value="1"/>
</dbReference>
<comment type="similarity">
    <text evidence="4">Belongs to the N(4)/N(6)-methyltransferase family.</text>
</comment>
<dbReference type="GO" id="GO:0003677">
    <property type="term" value="F:DNA binding"/>
    <property type="evidence" value="ECO:0007669"/>
    <property type="project" value="InterPro"/>
</dbReference>